<sequence>MENSRPNANVSAHPSSRTSESVVRLAASIDPVTLHEDRLRLLEVTKSQFERLRRECLELAYIMESHSPETVSQMMDGLDVFVESFVKLVERIGIKPAATTEGDVSHSQTSMA</sequence>
<protein>
    <submittedName>
        <fullName evidence="2">Uncharacterized protein</fullName>
    </submittedName>
</protein>
<dbReference type="EMBL" id="BMZB01000002">
    <property type="protein sequence ID" value="GGZ32830.1"/>
    <property type="molecule type" value="Genomic_DNA"/>
</dbReference>
<evidence type="ECO:0000256" key="1">
    <source>
        <dbReference type="SAM" id="MobiDB-lite"/>
    </source>
</evidence>
<evidence type="ECO:0000313" key="3">
    <source>
        <dbReference type="Proteomes" id="UP000662572"/>
    </source>
</evidence>
<reference evidence="2" key="2">
    <citation type="submission" date="2020-09" db="EMBL/GenBank/DDBJ databases">
        <authorList>
            <person name="Sun Q."/>
            <person name="Kim S."/>
        </authorList>
    </citation>
    <scope>NUCLEOTIDE SEQUENCE</scope>
    <source>
        <strain evidence="2">KCTC 32296</strain>
    </source>
</reference>
<dbReference type="AlphaFoldDB" id="A0A918USZ6"/>
<organism evidence="2 3">
    <name type="scientific">Asticcacaulis endophyticus</name>
    <dbReference type="NCBI Taxonomy" id="1395890"/>
    <lineage>
        <taxon>Bacteria</taxon>
        <taxon>Pseudomonadati</taxon>
        <taxon>Pseudomonadota</taxon>
        <taxon>Alphaproteobacteria</taxon>
        <taxon>Caulobacterales</taxon>
        <taxon>Caulobacteraceae</taxon>
        <taxon>Asticcacaulis</taxon>
    </lineage>
</organism>
<proteinExistence type="predicted"/>
<feature type="region of interest" description="Disordered" evidence="1">
    <location>
        <begin position="1"/>
        <end position="20"/>
    </location>
</feature>
<reference evidence="2" key="1">
    <citation type="journal article" date="2014" name="Int. J. Syst. Evol. Microbiol.">
        <title>Complete genome sequence of Corynebacterium casei LMG S-19264T (=DSM 44701T), isolated from a smear-ripened cheese.</title>
        <authorList>
            <consortium name="US DOE Joint Genome Institute (JGI-PGF)"/>
            <person name="Walter F."/>
            <person name="Albersmeier A."/>
            <person name="Kalinowski J."/>
            <person name="Ruckert C."/>
        </authorList>
    </citation>
    <scope>NUCLEOTIDE SEQUENCE</scope>
    <source>
        <strain evidence="2">KCTC 32296</strain>
    </source>
</reference>
<evidence type="ECO:0000313" key="2">
    <source>
        <dbReference type="EMBL" id="GGZ32830.1"/>
    </source>
</evidence>
<name>A0A918USZ6_9CAUL</name>
<dbReference type="RefSeq" id="WP_189486213.1">
    <property type="nucleotide sequence ID" value="NZ_BMZB01000002.1"/>
</dbReference>
<accession>A0A918USZ6</accession>
<gene>
    <name evidence="2" type="ORF">GCM10011273_18870</name>
</gene>
<comment type="caution">
    <text evidence="2">The sequence shown here is derived from an EMBL/GenBank/DDBJ whole genome shotgun (WGS) entry which is preliminary data.</text>
</comment>
<dbReference type="Proteomes" id="UP000662572">
    <property type="component" value="Unassembled WGS sequence"/>
</dbReference>
<keyword evidence="3" id="KW-1185">Reference proteome</keyword>